<dbReference type="Proteomes" id="UP000318521">
    <property type="component" value="Unassembled WGS sequence"/>
</dbReference>
<dbReference type="EMBL" id="VLXZ01000008">
    <property type="protein sequence ID" value="TSB45986.1"/>
    <property type="molecule type" value="Genomic_DNA"/>
</dbReference>
<evidence type="ECO:0000256" key="1">
    <source>
        <dbReference type="SAM" id="Phobius"/>
    </source>
</evidence>
<keyword evidence="1" id="KW-0472">Membrane</keyword>
<accession>A0A553ZXB0</accession>
<gene>
    <name evidence="2" type="ORF">FN960_13865</name>
</gene>
<name>A0A553ZXB0_9BACI</name>
<evidence type="ECO:0000313" key="3">
    <source>
        <dbReference type="Proteomes" id="UP000318521"/>
    </source>
</evidence>
<feature type="transmembrane region" description="Helical" evidence="1">
    <location>
        <begin position="39"/>
        <end position="58"/>
    </location>
</feature>
<dbReference type="AlphaFoldDB" id="A0A553ZXB0"/>
<keyword evidence="3" id="KW-1185">Reference proteome</keyword>
<proteinExistence type="predicted"/>
<keyword evidence="1" id="KW-0812">Transmembrane</keyword>
<comment type="caution">
    <text evidence="2">The sequence shown here is derived from an EMBL/GenBank/DDBJ whole genome shotgun (WGS) entry which is preliminary data.</text>
</comment>
<sequence length="61" mass="6976">MMREDRSWETHPKTRETVGEAFDKGVTGRWTSLTQGGCLTRLFTIIMIVGILLLLTFCTRT</sequence>
<evidence type="ECO:0000313" key="2">
    <source>
        <dbReference type="EMBL" id="TSB45986.1"/>
    </source>
</evidence>
<reference evidence="2 3" key="1">
    <citation type="submission" date="2019-07" db="EMBL/GenBank/DDBJ databases">
        <authorList>
            <person name="Park Y.J."/>
            <person name="Jeong S.E."/>
            <person name="Jung H.S."/>
        </authorList>
    </citation>
    <scope>NUCLEOTIDE SEQUENCE [LARGE SCALE GENOMIC DNA]</scope>
    <source>
        <strain evidence="3">P16(2019)</strain>
    </source>
</reference>
<dbReference type="RefSeq" id="WP_143849326.1">
    <property type="nucleotide sequence ID" value="NZ_VLXZ01000008.1"/>
</dbReference>
<organism evidence="2 3">
    <name type="scientific">Alkalicoccobacillus porphyridii</name>
    <dbReference type="NCBI Taxonomy" id="2597270"/>
    <lineage>
        <taxon>Bacteria</taxon>
        <taxon>Bacillati</taxon>
        <taxon>Bacillota</taxon>
        <taxon>Bacilli</taxon>
        <taxon>Bacillales</taxon>
        <taxon>Bacillaceae</taxon>
        <taxon>Alkalicoccobacillus</taxon>
    </lineage>
</organism>
<keyword evidence="1" id="KW-1133">Transmembrane helix</keyword>
<protein>
    <submittedName>
        <fullName evidence="2">Uncharacterized protein</fullName>
    </submittedName>
</protein>